<sequence>MASLLRKTSTSDSDTELDRDPAIPAIAVVTGLVGFSMVAASVNSLGLATIVALAMFGAVGLVAAGLE</sequence>
<name>A0A934NTK6_9NOCA</name>
<protein>
    <submittedName>
        <fullName evidence="2">Uncharacterized protein</fullName>
    </submittedName>
</protein>
<accession>A0A934NTK6</accession>
<dbReference type="AlphaFoldDB" id="A0A934NTK6"/>
<dbReference type="Proteomes" id="UP000655868">
    <property type="component" value="Unassembled WGS sequence"/>
</dbReference>
<feature type="transmembrane region" description="Helical" evidence="1">
    <location>
        <begin position="45"/>
        <end position="66"/>
    </location>
</feature>
<keyword evidence="1" id="KW-1133">Transmembrane helix</keyword>
<comment type="caution">
    <text evidence="2">The sequence shown here is derived from an EMBL/GenBank/DDBJ whole genome shotgun (WGS) entry which is preliminary data.</text>
</comment>
<keyword evidence="1" id="KW-0812">Transmembrane</keyword>
<evidence type="ECO:0000256" key="1">
    <source>
        <dbReference type="SAM" id="Phobius"/>
    </source>
</evidence>
<feature type="transmembrane region" description="Helical" evidence="1">
    <location>
        <begin position="21"/>
        <end position="39"/>
    </location>
</feature>
<reference evidence="2" key="1">
    <citation type="submission" date="2020-12" db="EMBL/GenBank/DDBJ databases">
        <title>Antrihabitans popcorni sp. nov. and Antrihabitans auranticaus sp. nov., isolated from a larva cave.</title>
        <authorList>
            <person name="Lee S.D."/>
            <person name="Kim I.S."/>
        </authorList>
    </citation>
    <scope>NUCLEOTIDE SEQUENCE</scope>
    <source>
        <strain evidence="2">YC3-6</strain>
    </source>
</reference>
<keyword evidence="3" id="KW-1185">Reference proteome</keyword>
<dbReference type="RefSeq" id="WP_199706136.1">
    <property type="nucleotide sequence ID" value="NZ_JAEMNV010000007.1"/>
</dbReference>
<evidence type="ECO:0000313" key="2">
    <source>
        <dbReference type="EMBL" id="MBJ8341246.1"/>
    </source>
</evidence>
<keyword evidence="1" id="KW-0472">Membrane</keyword>
<evidence type="ECO:0000313" key="3">
    <source>
        <dbReference type="Proteomes" id="UP000655868"/>
    </source>
</evidence>
<proteinExistence type="predicted"/>
<gene>
    <name evidence="2" type="ORF">JGU71_20380</name>
</gene>
<organism evidence="2 3">
    <name type="scientific">Antrihabitans stalagmiti</name>
    <dbReference type="NCBI Taxonomy" id="2799499"/>
    <lineage>
        <taxon>Bacteria</taxon>
        <taxon>Bacillati</taxon>
        <taxon>Actinomycetota</taxon>
        <taxon>Actinomycetes</taxon>
        <taxon>Mycobacteriales</taxon>
        <taxon>Nocardiaceae</taxon>
        <taxon>Antrihabitans</taxon>
    </lineage>
</organism>
<dbReference type="EMBL" id="JAEMNV010000007">
    <property type="protein sequence ID" value="MBJ8341246.1"/>
    <property type="molecule type" value="Genomic_DNA"/>
</dbReference>